<comment type="caution">
    <text evidence="2">The sequence shown here is derived from an EMBL/GenBank/DDBJ whole genome shotgun (WGS) entry which is preliminary data.</text>
</comment>
<keyword evidence="3" id="KW-1185">Reference proteome</keyword>
<reference evidence="2 3" key="1">
    <citation type="submission" date="2018-12" db="EMBL/GenBank/DDBJ databases">
        <authorList>
            <person name="Toschakov S.V."/>
        </authorList>
    </citation>
    <scope>NUCLEOTIDE SEQUENCE [LARGE SCALE GENOMIC DNA]</scope>
    <source>
        <strain evidence="2 3">GM2012</strain>
    </source>
</reference>
<feature type="signal peptide" evidence="1">
    <location>
        <begin position="1"/>
        <end position="22"/>
    </location>
</feature>
<dbReference type="InterPro" id="IPR011990">
    <property type="entry name" value="TPR-like_helical_dom_sf"/>
</dbReference>
<protein>
    <submittedName>
        <fullName evidence="2">Tetratricopeptide repeat protein</fullName>
    </submittedName>
</protein>
<reference evidence="2 3" key="2">
    <citation type="submission" date="2019-01" db="EMBL/GenBank/DDBJ databases">
        <title>Tautonia sociabilis, a novel thermotolerant planctomycete of Isosphaeraceae family, isolated from a 4000 m deep subterranean habitat.</title>
        <authorList>
            <person name="Kovaleva O.L."/>
            <person name="Elcheninov A.G."/>
            <person name="Van Heerden E."/>
            <person name="Toshchakov S.V."/>
            <person name="Novikov A."/>
            <person name="Bonch-Osmolovskaya E.A."/>
            <person name="Kublanov I.V."/>
        </authorList>
    </citation>
    <scope>NUCLEOTIDE SEQUENCE [LARGE SCALE GENOMIC DNA]</scope>
    <source>
        <strain evidence="2 3">GM2012</strain>
    </source>
</reference>
<feature type="chain" id="PRO_5019170459" evidence="1">
    <location>
        <begin position="23"/>
        <end position="349"/>
    </location>
</feature>
<dbReference type="SUPFAM" id="SSF48452">
    <property type="entry name" value="TPR-like"/>
    <property type="match status" value="1"/>
</dbReference>
<proteinExistence type="predicted"/>
<sequence length="349" mass="37877">MRRLRCPIAASLTLLLAATAMADDVVLVPGSNIPATGGRIRGKIERETPTAIRIGARDVPLDQVAEVIYDAPGISYSQARIQASNGNLPQAAELYQKAVGETNNSLVAQDARFRRAAVLAQHARVDPSTRDAAIQALESVTTELANSRHLGPALELLAALRLEAREFDAADQALRELATLSWAADRAAVLRAQVMVKRGQSEQALRELETLIGRLREGTPARRQAELARAEALVGLSRFDEAEQAARAVIDAADPEDAATLAPSYNTLGDCLRAAGRTRDALFAYLHTDILYPSQAEEHARALAAIAELWRVLDENSRAAQVVERLEREYPNSPYLPAARGVMSNRPDR</sequence>
<evidence type="ECO:0000256" key="1">
    <source>
        <dbReference type="SAM" id="SignalP"/>
    </source>
</evidence>
<evidence type="ECO:0000313" key="2">
    <source>
        <dbReference type="EMBL" id="RUL88882.1"/>
    </source>
</evidence>
<gene>
    <name evidence="2" type="ORF">TsocGM_04535</name>
</gene>
<dbReference type="RefSeq" id="WP_126724133.1">
    <property type="nucleotide sequence ID" value="NZ_RYZH01000006.1"/>
</dbReference>
<dbReference type="Proteomes" id="UP000280296">
    <property type="component" value="Unassembled WGS sequence"/>
</dbReference>
<keyword evidence="1" id="KW-0732">Signal</keyword>
<dbReference type="EMBL" id="RYZH01000006">
    <property type="protein sequence ID" value="RUL88882.1"/>
    <property type="molecule type" value="Genomic_DNA"/>
</dbReference>
<dbReference type="Gene3D" id="1.25.40.10">
    <property type="entry name" value="Tetratricopeptide repeat domain"/>
    <property type="match status" value="2"/>
</dbReference>
<dbReference type="OrthoDB" id="251560at2"/>
<evidence type="ECO:0000313" key="3">
    <source>
        <dbReference type="Proteomes" id="UP000280296"/>
    </source>
</evidence>
<name>A0A432MN90_9BACT</name>
<dbReference type="AlphaFoldDB" id="A0A432MN90"/>
<organism evidence="2 3">
    <name type="scientific">Tautonia sociabilis</name>
    <dbReference type="NCBI Taxonomy" id="2080755"/>
    <lineage>
        <taxon>Bacteria</taxon>
        <taxon>Pseudomonadati</taxon>
        <taxon>Planctomycetota</taxon>
        <taxon>Planctomycetia</taxon>
        <taxon>Isosphaerales</taxon>
        <taxon>Isosphaeraceae</taxon>
        <taxon>Tautonia</taxon>
    </lineage>
</organism>
<accession>A0A432MN90</accession>